<dbReference type="OrthoDB" id="6422552at2759"/>
<dbReference type="OMA" id="PYKTSED"/>
<dbReference type="Proteomes" id="UP000054359">
    <property type="component" value="Unassembled WGS sequence"/>
</dbReference>
<evidence type="ECO:0000313" key="2">
    <source>
        <dbReference type="EMBL" id="KFM75246.1"/>
    </source>
</evidence>
<evidence type="ECO:0000259" key="1">
    <source>
        <dbReference type="Pfam" id="PF00248"/>
    </source>
</evidence>
<keyword evidence="3" id="KW-1185">Reference proteome</keyword>
<name>A0A087UD07_STEMI</name>
<proteinExistence type="predicted"/>
<feature type="domain" description="NADP-dependent oxidoreductase" evidence="1">
    <location>
        <begin position="2"/>
        <end position="61"/>
    </location>
</feature>
<sequence length="75" mass="8883">ERLKPIAEKYGKTPPQVLLRYLVQRGIVAIPKGSFPHKVQENIQIFDFSLTKEEFLKIKSMGNEKRRYITFNYIK</sequence>
<gene>
    <name evidence="2" type="ORF">X975_14899</name>
</gene>
<organism evidence="2 3">
    <name type="scientific">Stegodyphus mimosarum</name>
    <name type="common">African social velvet spider</name>
    <dbReference type="NCBI Taxonomy" id="407821"/>
    <lineage>
        <taxon>Eukaryota</taxon>
        <taxon>Metazoa</taxon>
        <taxon>Ecdysozoa</taxon>
        <taxon>Arthropoda</taxon>
        <taxon>Chelicerata</taxon>
        <taxon>Arachnida</taxon>
        <taxon>Araneae</taxon>
        <taxon>Araneomorphae</taxon>
        <taxon>Entelegynae</taxon>
        <taxon>Eresoidea</taxon>
        <taxon>Eresidae</taxon>
        <taxon>Stegodyphus</taxon>
    </lineage>
</organism>
<dbReference type="PANTHER" id="PTHR43827">
    <property type="entry name" value="2,5-DIKETO-D-GLUCONIC ACID REDUCTASE"/>
    <property type="match status" value="1"/>
</dbReference>
<dbReference type="EMBL" id="KK119275">
    <property type="protein sequence ID" value="KFM75246.1"/>
    <property type="molecule type" value="Genomic_DNA"/>
</dbReference>
<accession>A0A087UD07</accession>
<dbReference type="InterPro" id="IPR023210">
    <property type="entry name" value="NADP_OxRdtase_dom"/>
</dbReference>
<protein>
    <submittedName>
        <fullName evidence="2">3-oxo-5-beta-steroid 4-dehydrogenase</fullName>
    </submittedName>
</protein>
<dbReference type="Pfam" id="PF00248">
    <property type="entry name" value="Aldo_ket_red"/>
    <property type="match status" value="1"/>
</dbReference>
<dbReference type="STRING" id="407821.A0A087UD07"/>
<dbReference type="PANTHER" id="PTHR43827:SF14">
    <property type="entry name" value="NADP-DEPENDENT OXIDOREDUCTASE DOMAIN-CONTAINING PROTEIN"/>
    <property type="match status" value="1"/>
</dbReference>
<dbReference type="AlphaFoldDB" id="A0A087UD07"/>
<dbReference type="SUPFAM" id="SSF51430">
    <property type="entry name" value="NAD(P)-linked oxidoreductase"/>
    <property type="match status" value="1"/>
</dbReference>
<dbReference type="Gene3D" id="3.20.20.100">
    <property type="entry name" value="NADP-dependent oxidoreductase domain"/>
    <property type="match status" value="1"/>
</dbReference>
<feature type="non-terminal residue" evidence="2">
    <location>
        <position position="1"/>
    </location>
</feature>
<dbReference type="InterPro" id="IPR020471">
    <property type="entry name" value="AKR"/>
</dbReference>
<dbReference type="InterPro" id="IPR036812">
    <property type="entry name" value="NAD(P)_OxRdtase_dom_sf"/>
</dbReference>
<dbReference type="GO" id="GO:0016491">
    <property type="term" value="F:oxidoreductase activity"/>
    <property type="evidence" value="ECO:0007669"/>
    <property type="project" value="InterPro"/>
</dbReference>
<evidence type="ECO:0000313" key="3">
    <source>
        <dbReference type="Proteomes" id="UP000054359"/>
    </source>
</evidence>
<feature type="non-terminal residue" evidence="2">
    <location>
        <position position="75"/>
    </location>
</feature>
<reference evidence="2 3" key="1">
    <citation type="submission" date="2013-11" db="EMBL/GenBank/DDBJ databases">
        <title>Genome sequencing of Stegodyphus mimosarum.</title>
        <authorList>
            <person name="Bechsgaard J."/>
        </authorList>
    </citation>
    <scope>NUCLEOTIDE SEQUENCE [LARGE SCALE GENOMIC DNA]</scope>
</reference>